<dbReference type="STRING" id="1387353.BSF38_05525"/>
<name>A0A1U7CYB0_9BACT</name>
<comment type="subcellular location">
    <subcellularLocation>
        <location evidence="1">Cell membrane</location>
        <topology evidence="1">Multi-pass membrane protein</topology>
    </subcellularLocation>
</comment>
<dbReference type="GO" id="GO:0022857">
    <property type="term" value="F:transmembrane transporter activity"/>
    <property type="evidence" value="ECO:0007669"/>
    <property type="project" value="InterPro"/>
</dbReference>
<keyword evidence="8" id="KW-1185">Reference proteome</keyword>
<feature type="transmembrane region" description="Helical" evidence="6">
    <location>
        <begin position="404"/>
        <end position="421"/>
    </location>
</feature>
<keyword evidence="2" id="KW-1003">Cell membrane</keyword>
<feature type="transmembrane region" description="Helical" evidence="6">
    <location>
        <begin position="12"/>
        <end position="32"/>
    </location>
</feature>
<dbReference type="PIRSF" id="PIRSF006060">
    <property type="entry name" value="AA_transporter"/>
    <property type="match status" value="1"/>
</dbReference>
<keyword evidence="3 6" id="KW-0812">Transmembrane</keyword>
<feature type="transmembrane region" description="Helical" evidence="6">
    <location>
        <begin position="168"/>
        <end position="189"/>
    </location>
</feature>
<dbReference type="InterPro" id="IPR050367">
    <property type="entry name" value="APC_superfamily"/>
</dbReference>
<dbReference type="KEGG" id="pbor:BSF38_05525"/>
<sequence>MLQRRLRLLQAVSLNMSMMVGIGPFITIPAILTTMGGPQAMVGWVLGAIVALADGLVWCELGAAFPGSGGTYHFFDAAYGESTVGRALKFLFVWQFLFSGPLEIATGAIGLAQYASYFAPALRTPMWNWGSVFPGLNSPVPRFHLLALGVMGIVTLMAYRRIEMAGRLVVVLWVGMLATVAWVIVAGLLNFDSRLAFDFPEGAWEINSVNSMGLGMALAIAMYDFLGYYQICYLGDEVDDASRTIPRAILISVVAIALTYLTMNISIIGVVPWREAMKSSNVASDMMERIAGPRAAGFLTLMIIWTALASTFAIILGYSRVPYASAKAGHFFRYFAATHPKGDFPHRSLLLIGGLGMLACLADLTTVITALLTSRILIQFVGQIFTVFAIRRRPEIMARLKFRMPFYPIPAVVALVGWLFVFGTSQWLVLGYGIGTLALGVAAFLIWDRLTPRRAEPER</sequence>
<evidence type="ECO:0000256" key="2">
    <source>
        <dbReference type="ARBA" id="ARBA00022475"/>
    </source>
</evidence>
<organism evidence="7 8">
    <name type="scientific">Paludisphaera borealis</name>
    <dbReference type="NCBI Taxonomy" id="1387353"/>
    <lineage>
        <taxon>Bacteria</taxon>
        <taxon>Pseudomonadati</taxon>
        <taxon>Planctomycetota</taxon>
        <taxon>Planctomycetia</taxon>
        <taxon>Isosphaerales</taxon>
        <taxon>Isosphaeraceae</taxon>
        <taxon>Paludisphaera</taxon>
    </lineage>
</organism>
<evidence type="ECO:0000313" key="7">
    <source>
        <dbReference type="EMBL" id="APW63937.1"/>
    </source>
</evidence>
<gene>
    <name evidence="7" type="primary">steT_5</name>
    <name evidence="7" type="ORF">BSF38_05525</name>
</gene>
<evidence type="ECO:0000313" key="8">
    <source>
        <dbReference type="Proteomes" id="UP000186309"/>
    </source>
</evidence>
<keyword evidence="5 6" id="KW-0472">Membrane</keyword>
<dbReference type="EMBL" id="CP019082">
    <property type="protein sequence ID" value="APW63937.1"/>
    <property type="molecule type" value="Genomic_DNA"/>
</dbReference>
<evidence type="ECO:0000256" key="4">
    <source>
        <dbReference type="ARBA" id="ARBA00022989"/>
    </source>
</evidence>
<evidence type="ECO:0000256" key="1">
    <source>
        <dbReference type="ARBA" id="ARBA00004651"/>
    </source>
</evidence>
<dbReference type="Pfam" id="PF13520">
    <property type="entry name" value="AA_permease_2"/>
    <property type="match status" value="1"/>
</dbReference>
<dbReference type="Proteomes" id="UP000186309">
    <property type="component" value="Chromosome"/>
</dbReference>
<dbReference type="GO" id="GO:0005886">
    <property type="term" value="C:plasma membrane"/>
    <property type="evidence" value="ECO:0007669"/>
    <property type="project" value="UniProtKB-SubCell"/>
</dbReference>
<feature type="transmembrane region" description="Helical" evidence="6">
    <location>
        <begin position="427"/>
        <end position="447"/>
    </location>
</feature>
<dbReference type="OrthoDB" id="259687at2"/>
<feature type="transmembrane region" description="Helical" evidence="6">
    <location>
        <begin position="96"/>
        <end position="119"/>
    </location>
</feature>
<evidence type="ECO:0000256" key="3">
    <source>
        <dbReference type="ARBA" id="ARBA00022692"/>
    </source>
</evidence>
<dbReference type="PANTHER" id="PTHR42770">
    <property type="entry name" value="AMINO ACID TRANSPORTER-RELATED"/>
    <property type="match status" value="1"/>
</dbReference>
<proteinExistence type="predicted"/>
<dbReference type="RefSeq" id="WP_076350238.1">
    <property type="nucleotide sequence ID" value="NZ_CP019082.1"/>
</dbReference>
<dbReference type="PANTHER" id="PTHR42770:SF7">
    <property type="entry name" value="MEMBRANE PROTEIN"/>
    <property type="match status" value="1"/>
</dbReference>
<feature type="transmembrane region" description="Helical" evidence="6">
    <location>
        <begin position="44"/>
        <end position="65"/>
    </location>
</feature>
<dbReference type="Gene3D" id="1.20.1740.10">
    <property type="entry name" value="Amino acid/polyamine transporter I"/>
    <property type="match status" value="1"/>
</dbReference>
<dbReference type="AlphaFoldDB" id="A0A1U7CYB0"/>
<dbReference type="InterPro" id="IPR002293">
    <property type="entry name" value="AA/rel_permease1"/>
</dbReference>
<feature type="transmembrane region" description="Helical" evidence="6">
    <location>
        <begin position="209"/>
        <end position="229"/>
    </location>
</feature>
<evidence type="ECO:0000256" key="6">
    <source>
        <dbReference type="SAM" id="Phobius"/>
    </source>
</evidence>
<feature type="transmembrane region" description="Helical" evidence="6">
    <location>
        <begin position="295"/>
        <end position="318"/>
    </location>
</feature>
<feature type="transmembrane region" description="Helical" evidence="6">
    <location>
        <begin position="349"/>
        <end position="370"/>
    </location>
</feature>
<protein>
    <submittedName>
        <fullName evidence="7">Serine/threonine exchanger SteT</fullName>
    </submittedName>
</protein>
<feature type="transmembrane region" description="Helical" evidence="6">
    <location>
        <begin position="139"/>
        <end position="159"/>
    </location>
</feature>
<feature type="transmembrane region" description="Helical" evidence="6">
    <location>
        <begin position="249"/>
        <end position="271"/>
    </location>
</feature>
<accession>A0A1U7CYB0</accession>
<feature type="transmembrane region" description="Helical" evidence="6">
    <location>
        <begin position="376"/>
        <end position="392"/>
    </location>
</feature>
<keyword evidence="4 6" id="KW-1133">Transmembrane helix</keyword>
<evidence type="ECO:0000256" key="5">
    <source>
        <dbReference type="ARBA" id="ARBA00023136"/>
    </source>
</evidence>
<reference evidence="8" key="1">
    <citation type="submission" date="2016-12" db="EMBL/GenBank/DDBJ databases">
        <title>Comparative genomics of four Isosphaeraceae planctomycetes: a common pool of plasmids and glycoside hydrolase genes.</title>
        <authorList>
            <person name="Ivanova A."/>
        </authorList>
    </citation>
    <scope>NUCLEOTIDE SEQUENCE [LARGE SCALE GENOMIC DNA]</scope>
    <source>
        <strain evidence="8">PX4</strain>
    </source>
</reference>